<dbReference type="Proteomes" id="UP000294664">
    <property type="component" value="Unassembled WGS sequence"/>
</dbReference>
<evidence type="ECO:0000259" key="2">
    <source>
        <dbReference type="Pfam" id="PF13448"/>
    </source>
</evidence>
<proteinExistence type="predicted"/>
<dbReference type="InterPro" id="IPR011083">
    <property type="entry name" value="Phage_tail_collar_dom"/>
</dbReference>
<dbReference type="Pfam" id="PF17963">
    <property type="entry name" value="Big_9"/>
    <property type="match status" value="3"/>
</dbReference>
<dbReference type="Pfam" id="PF07484">
    <property type="entry name" value="Collar"/>
    <property type="match status" value="3"/>
</dbReference>
<dbReference type="InterPro" id="IPR037053">
    <property type="entry name" value="Phage_tail_collar_dom_sf"/>
</dbReference>
<protein>
    <submittedName>
        <fullName evidence="3">Microcystin-dependent protein</fullName>
    </submittedName>
</protein>
<feature type="domain" description="Phage tail collar" evidence="1">
    <location>
        <begin position="275"/>
        <end position="330"/>
    </location>
</feature>
<dbReference type="Gene3D" id="3.90.1340.10">
    <property type="entry name" value="Phage tail collar domain"/>
    <property type="match status" value="3"/>
</dbReference>
<organism evidence="3 4">
    <name type="scientific">Aquabacter spiritensis</name>
    <dbReference type="NCBI Taxonomy" id="933073"/>
    <lineage>
        <taxon>Bacteria</taxon>
        <taxon>Pseudomonadati</taxon>
        <taxon>Pseudomonadota</taxon>
        <taxon>Alphaproteobacteria</taxon>
        <taxon>Hyphomicrobiales</taxon>
        <taxon>Xanthobacteraceae</taxon>
        <taxon>Aquabacter</taxon>
    </lineage>
</organism>
<dbReference type="EMBL" id="SMAI01000002">
    <property type="protein sequence ID" value="TCT06757.1"/>
    <property type="molecule type" value="Genomic_DNA"/>
</dbReference>
<dbReference type="NCBIfam" id="NF012211">
    <property type="entry name" value="tand_rpt_95"/>
    <property type="match status" value="3"/>
</dbReference>
<dbReference type="Gene3D" id="2.60.40.3440">
    <property type="match status" value="3"/>
</dbReference>
<dbReference type="Gene3D" id="2.60.40.2700">
    <property type="match status" value="14"/>
</dbReference>
<evidence type="ECO:0000313" key="4">
    <source>
        <dbReference type="Proteomes" id="UP000294664"/>
    </source>
</evidence>
<gene>
    <name evidence="3" type="ORF">EDC64_102237</name>
</gene>
<evidence type="ECO:0000259" key="1">
    <source>
        <dbReference type="Pfam" id="PF07484"/>
    </source>
</evidence>
<reference evidence="3 4" key="1">
    <citation type="submission" date="2019-03" db="EMBL/GenBank/DDBJ databases">
        <title>Genomic Encyclopedia of Type Strains, Phase IV (KMG-IV): sequencing the most valuable type-strain genomes for metagenomic binning, comparative biology and taxonomic classification.</title>
        <authorList>
            <person name="Goeker M."/>
        </authorList>
    </citation>
    <scope>NUCLEOTIDE SEQUENCE [LARGE SCALE GENOMIC DNA]</scope>
    <source>
        <strain evidence="3 4">DSM 9035</strain>
    </source>
</reference>
<dbReference type="SUPFAM" id="SSF88874">
    <property type="entry name" value="Receptor-binding domain of short tail fibre protein gp12"/>
    <property type="match status" value="3"/>
</dbReference>
<feature type="domain" description="Phage tail collar" evidence="1">
    <location>
        <begin position="36"/>
        <end position="91"/>
    </location>
</feature>
<sequence>MPTNNQPTLAVHHLVLLQGVFPSRDAGGATDSVFMGSIRSFAGNFAAGGTAFAEGQSLSINQNTALFSLLGTTYGGNGRTTFQLPDLNGRLMVGVGDDTAAGEAFGSSAVTIVRANLPTALGGADVPFSNDQLSLGVSFVIGAGGSTVGQIVPFLSNFTPTGYLATDGATLSVAEFPELFAAIGNQFGGDGISTFMLPDLRDKTIIGAGQGAVNYAVGTVIGSDTVTITGNSLTDVLAASFDNHQPSMALNFIVATEGVYPNSDSSVPDDMPFLGEIRAFAGNTIPNGWALADGSTLQISSNEALFAILGTTYGGDGVTTFQLPNLIGRAMTEADGALGAEDGTSTFQLTNSDLPANALPTGAVTVSGTAAEDAVLTATGTVADADGVPASAGYQWQRQDGTNWVDITGATGASYTLTQAEVGHPVRAVLRYTDGQGTSETVASAATAPIANVNDAPTGTVTVSGTAAEDAVLTATSTVADADGFPGAVSYQWQRQIGFFWLNIADATGTAYTLTSAEVGYKVRAVLLYTDGQGTAERVASAATATIANVNDAPTGAVTVSGTAAEDAVLTATSTVADADGVPASAGYQWQRQDGTNWVDIAGATGASYTLTQDDVGHAVRAELRYTDGQGTAESVASAATATIANVNDPPTGAVTVSGTAAEDAVLTATSTVADADGVPASAGYQWQRQDGTNWVDITGATGASYTLTQDDVGHPVRAVLRYTDGQGTAERVASAATAPIANVNDAPTGAVTVSGTAAEDAVLTATSTVADADGVPASAGYQWQRQDGTNWVDIIGATGTSYTLTQAEVGHPVRAVLRYTDGQGTPESVASAATAPVANVNDAPTGTVTVSGTAAEDAVLTATSTVADADGVPASAGYQWQRQDGAVWVDIIGATGTTYTLSQAEVGHRVRAELRYTDGQGTAESIASAATATIANVNDAPTGTVRVSGAAAEDAVLTASHAVADADGIAGAVSYQWQRQDGAVWVDIAGATYTSYTLTQAEVGHRVRAELRYTDGQGTAESIASAATATIANVNDAPTGAVTVSGTAAEDAVLTATGTVADADGVPGAVSYQWQRQDGATWVDITGAIGTSYTLTQAEVGHRVRAELRYTDGQGTAESVTSAPTATIANVNDAPTGTVTVSGAAAEDAVLTASHAVADADGFPASAGYQWQRQDGTNWVDITGATGASYTLTQDDVGHPVRAVLRYTDGQGTAERVASAATAPIANVNDAPTGTVTVSGTAAEDAVLTATGTVADADGVPASVGYQWQRQDGTNWVDITGATGASYTLTQAEVGHPVRAELRYTDGQGTAESVASAATAPVSNVNDAPTGTVTVSGTAAEDAVLTASHTVADADGFPASVDYQWQRQDGTNWVDIAGATGTSYTLTQDDVGHAVRAELRYTDGQGTAESVASAATAPVSNVNDAPTGTVTVSGTAAEDAVLTATGTVADADGVPASAGYQWQRQDGTGWVDITGATGTSYTLAQAEVGHPVRAVLRYTDGQGTVETVASAATAPVANVNDAPTGTVTVSGTAAEDAVLTASHMVADADGFPASVGYQWQRQDGAVWVDIIGATGTTYTLSQAEVGHRVRAELRYTDGQGAVETVASAPTAPIANVNDAPTGMVTVSGTASEDAVLTASHMVADADGFPASVDYQWQRQDGAVWVDIIGATGTTYTLTQAEVGHRVRAELRYTDGQGAVESVASAATAPIAASLPPNSAPSAQDDAFVAIRGEATLLNLLANDRDPEGAALTITQVEGQAISVDSPVTVATGTVTLLADGRLSFTPAAGVEGLVVFTYTVSDGALTASATVSVTVTPPAAAPTPEDDTFTTAAGEAVIIDVLANDADGDVPSDWRVVRVDGGAIASGLSLAVEGGAVTLTEAGLLRFTPKPGYDGPVRFTYTVSDGTGGIATAVVTGTVLGPTGENASPLAHSDVLPLHADGRPVALDVLANDSDPEGAPLRVTAIDGHAITVGGAVGVDGGRVTLSTDGTLLFTPDEGQPGSVTFSYTVADPAGGTASALVTSSAVLADLMPRIETALETHGNAVRDPAALLPVISVIFPGALVGSGNTDGPGGGYVPPAGYGFDESSLLTGTKGLLDKLVTVALGFDTDGTDLVTDLGSGQLTSTTAQSLAIQTISGAGRTIVFEAGGSATSFASDTAGAHAWSRAFAQSVLQPDFDPASVVAFDRGGQGAAFQSDMASGAPLAVKIDGQEADTPHIALSSPFGLADFIAVDGGSAVEVARLVTTARTLGGADDQQAIIRMRQNGMQDVELMFYKVDDYSGTVDGLRPGDAGYDAASRVHAYQTDAGATSISGAGYGRYGEARLAGVDDGDLIAMRITSGGHDFYMFANANETVDGQGINHVWNYGLNTWGWEDVYGGGDRDFNDLVVQMDFVSAALPDTFL</sequence>
<dbReference type="Pfam" id="PF13448">
    <property type="entry name" value="DUF4114"/>
    <property type="match status" value="1"/>
</dbReference>
<comment type="caution">
    <text evidence="3">The sequence shown here is derived from an EMBL/GenBank/DDBJ whole genome shotgun (WGS) entry which is preliminary data.</text>
</comment>
<keyword evidence="4" id="KW-1185">Reference proteome</keyword>
<evidence type="ECO:0000313" key="3">
    <source>
        <dbReference type="EMBL" id="TCT06757.1"/>
    </source>
</evidence>
<feature type="domain" description="DUF4114" evidence="2">
    <location>
        <begin position="2348"/>
        <end position="2395"/>
    </location>
</feature>
<feature type="domain" description="Phage tail collar" evidence="1">
    <location>
        <begin position="149"/>
        <end position="205"/>
    </location>
</feature>
<accession>A0A4R3M5L5</accession>
<name>A0A4R3M5L5_9HYPH</name>
<dbReference type="InterPro" id="IPR025193">
    <property type="entry name" value="DUF4114"/>
</dbReference>